<dbReference type="Proteomes" id="UP000193427">
    <property type="component" value="Chromosome"/>
</dbReference>
<accession>A0A1W6LD03</accession>
<dbReference type="KEGG" id="rgu:A4W93_20755"/>
<protein>
    <submittedName>
        <fullName evidence="1">Uncharacterized protein</fullName>
    </submittedName>
</protein>
<dbReference type="EMBL" id="CP015118">
    <property type="protein sequence ID" value="ARN22134.1"/>
    <property type="molecule type" value="Genomic_DNA"/>
</dbReference>
<dbReference type="STRING" id="946333.A4W93_20755"/>
<evidence type="ECO:0000313" key="2">
    <source>
        <dbReference type="Proteomes" id="UP000193427"/>
    </source>
</evidence>
<proteinExistence type="predicted"/>
<gene>
    <name evidence="1" type="ORF">A4W93_20755</name>
</gene>
<name>A0A1W6LD03_9BURK</name>
<dbReference type="AlphaFoldDB" id="A0A1W6LD03"/>
<reference evidence="1 2" key="1">
    <citation type="submission" date="2016-04" db="EMBL/GenBank/DDBJ databases">
        <title>Complete genome sequence of natural rubber-degrading, novel Gram-negative bacterium, Rhizobacter gummiphilus strain NS21.</title>
        <authorList>
            <person name="Tabata M."/>
            <person name="Kasai D."/>
            <person name="Fukuda M."/>
        </authorList>
    </citation>
    <scope>NUCLEOTIDE SEQUENCE [LARGE SCALE GENOMIC DNA]</scope>
    <source>
        <strain evidence="1 2">NS21</strain>
    </source>
</reference>
<keyword evidence="2" id="KW-1185">Reference proteome</keyword>
<sequence>MIVVSALHRTLVATALWAMAFGAVAAPREAVVLQPAPPTRVTAAQLASLCAALSTPCEPVETKAYVARGQGDGPMWLIDASRPMLVVLDAADPLRGNRATVWDFSEQPHTQEPRADGGKPPPLEIHPALYPVGDRGFAIALVSEVREMYSGGGASFRTADFVMLDTARTVAYGAVPFSCSKMVRACFSERDYARGHCHDENSGALTIRYPDGEGRWTFQWRETEWPAFKPKSRETTERTTFQVAPGNTERPASVGFCGGPM</sequence>
<organism evidence="1 2">
    <name type="scientific">Piscinibacter gummiphilus</name>
    <dbReference type="NCBI Taxonomy" id="946333"/>
    <lineage>
        <taxon>Bacteria</taxon>
        <taxon>Pseudomonadati</taxon>
        <taxon>Pseudomonadota</taxon>
        <taxon>Betaproteobacteria</taxon>
        <taxon>Burkholderiales</taxon>
        <taxon>Sphaerotilaceae</taxon>
        <taxon>Piscinibacter</taxon>
    </lineage>
</organism>
<evidence type="ECO:0000313" key="1">
    <source>
        <dbReference type="EMBL" id="ARN22134.1"/>
    </source>
</evidence>